<name>A0ABP0KPF0_9DINO</name>
<protein>
    <submittedName>
        <fullName evidence="3">H3 lysine-79 specific</fullName>
    </submittedName>
</protein>
<keyword evidence="4" id="KW-1185">Reference proteome</keyword>
<dbReference type="InterPro" id="IPR025789">
    <property type="entry name" value="DOT1_dom"/>
</dbReference>
<proteinExistence type="predicted"/>
<feature type="compositionally biased region" description="Basic and acidic residues" evidence="1">
    <location>
        <begin position="85"/>
        <end position="110"/>
    </location>
</feature>
<dbReference type="Pfam" id="PF08123">
    <property type="entry name" value="DOT1"/>
    <property type="match status" value="1"/>
</dbReference>
<feature type="compositionally biased region" description="Low complexity" evidence="1">
    <location>
        <begin position="434"/>
        <end position="443"/>
    </location>
</feature>
<accession>A0ABP0KPF0</accession>
<feature type="domain" description="DOT1" evidence="2">
    <location>
        <begin position="232"/>
        <end position="288"/>
    </location>
</feature>
<evidence type="ECO:0000313" key="3">
    <source>
        <dbReference type="EMBL" id="CAK9028735.1"/>
    </source>
</evidence>
<feature type="non-terminal residue" evidence="3">
    <location>
        <position position="1"/>
    </location>
</feature>
<feature type="compositionally biased region" description="Basic and acidic residues" evidence="1">
    <location>
        <begin position="152"/>
        <end position="164"/>
    </location>
</feature>
<dbReference type="Gene3D" id="3.40.50.150">
    <property type="entry name" value="Vaccinia Virus protein VP39"/>
    <property type="match status" value="1"/>
</dbReference>
<gene>
    <name evidence="3" type="ORF">SCF082_LOCUS18491</name>
</gene>
<evidence type="ECO:0000259" key="2">
    <source>
        <dbReference type="Pfam" id="PF08123"/>
    </source>
</evidence>
<dbReference type="InterPro" id="IPR029063">
    <property type="entry name" value="SAM-dependent_MTases_sf"/>
</dbReference>
<evidence type="ECO:0000256" key="1">
    <source>
        <dbReference type="SAM" id="MobiDB-lite"/>
    </source>
</evidence>
<reference evidence="3 4" key="1">
    <citation type="submission" date="2024-02" db="EMBL/GenBank/DDBJ databases">
        <authorList>
            <person name="Chen Y."/>
            <person name="Shah S."/>
            <person name="Dougan E. K."/>
            <person name="Thang M."/>
            <person name="Chan C."/>
        </authorList>
    </citation>
    <scope>NUCLEOTIDE SEQUENCE [LARGE SCALE GENOMIC DNA]</scope>
</reference>
<organism evidence="3 4">
    <name type="scientific">Durusdinium trenchii</name>
    <dbReference type="NCBI Taxonomy" id="1381693"/>
    <lineage>
        <taxon>Eukaryota</taxon>
        <taxon>Sar</taxon>
        <taxon>Alveolata</taxon>
        <taxon>Dinophyceae</taxon>
        <taxon>Suessiales</taxon>
        <taxon>Symbiodiniaceae</taxon>
        <taxon>Durusdinium</taxon>
    </lineage>
</organism>
<dbReference type="Proteomes" id="UP001642464">
    <property type="component" value="Unassembled WGS sequence"/>
</dbReference>
<evidence type="ECO:0000313" key="4">
    <source>
        <dbReference type="Proteomes" id="UP001642464"/>
    </source>
</evidence>
<sequence>RAPRVRGSGGGSAGGEMRRTRSTRAAAQRASEKIAAAHGGAKRTTEAKGAKARGGNKGAKGKAAAPPRRVGRTKVVSSPMKKSAAAKEDRFHSPERTRKVSEDAMFRSPDRAQAGARKKTPVLFTSPITPGRKKSSLRESLSVGPSNLRKQSRLDDMFASESKKSTAKKTQHLKTDQDSLLSPAGSGIKNQKGKTLGGGIAALEQKINLKAMYGLIRKKSGTLGGGGAGGAIYGEVTQESFQRVVQALVDKCGFGSESVFLDIGAGLGKPNFHVTINPGVKASLGVELIGGRWWQSMCLLDSCLEDRQLRGFAQKVFLAHANVTDMHSFDPITHVYSFNRGFPPEAMRAVAQAFHKSETADYFICFDKEKTILDYGFEVELVDFVQTKMAGSGEQHRCYIYRRTDRDVGPRRANPASPSFREMAGVGRLARLAGAGTSSTSSSPAIPLDLSLGEEEEKRSNETNEGAPRRRLAPEDEEEESKGDSVDWHLVDPPQEVEYAPHVPHAKSYAQGLSAMKAGHHEIYQAWVQDQIGLHRSDRSTRARRACRAE</sequence>
<comment type="caution">
    <text evidence="3">The sequence shown here is derived from an EMBL/GenBank/DDBJ whole genome shotgun (WGS) entry which is preliminary data.</text>
</comment>
<feature type="region of interest" description="Disordered" evidence="1">
    <location>
        <begin position="434"/>
        <end position="488"/>
    </location>
</feature>
<dbReference type="EMBL" id="CAXAMM010012371">
    <property type="protein sequence ID" value="CAK9028735.1"/>
    <property type="molecule type" value="Genomic_DNA"/>
</dbReference>
<feature type="region of interest" description="Disordered" evidence="1">
    <location>
        <begin position="1"/>
        <end position="189"/>
    </location>
</feature>